<dbReference type="HAMAP" id="MF_00652">
    <property type="entry name" value="UPF0246"/>
    <property type="match status" value="1"/>
</dbReference>
<evidence type="ECO:0000313" key="3">
    <source>
        <dbReference type="Proteomes" id="UP000095544"/>
    </source>
</evidence>
<dbReference type="OrthoDB" id="9777133at2"/>
<dbReference type="PANTHER" id="PTHR30283:SF4">
    <property type="entry name" value="PEROXIDE STRESS RESISTANCE PROTEIN YAAA"/>
    <property type="match status" value="1"/>
</dbReference>
<reference evidence="2 3" key="1">
    <citation type="submission" date="2015-09" db="EMBL/GenBank/DDBJ databases">
        <authorList>
            <consortium name="Pathogen Informatics"/>
        </authorList>
    </citation>
    <scope>NUCLEOTIDE SEQUENCE [LARGE SCALE GENOMIC DNA]</scope>
    <source>
        <strain evidence="2 3">2789STDY5834876</strain>
    </source>
</reference>
<dbReference type="GO" id="GO:0005829">
    <property type="term" value="C:cytosol"/>
    <property type="evidence" value="ECO:0007669"/>
    <property type="project" value="TreeGrafter"/>
</dbReference>
<sequence length="265" mass="30905">MLKIIISPAKKMNLIDEFSFKLTDPVFLEETGYLHTLLKGMPLEELQTLWHCSDRLAKQNYERLHSFSPNRASSPALLAYEGIQYQYMAPQVFSDSQWDYVSDHLYILSGFYGILKPADRVIPYRLEMQAKLETEEARDLYRFWGSRMYDLLTGKDGESDSVQILNLASAEYSKTILPYVRAPHSQVTCIFGEIINGKVKMKGTQAKMARGEMVRWMSEQYIENISEIRRFDRLDYRFHPELSSETEYVFLKNPAPECQTDDMMI</sequence>
<gene>
    <name evidence="2" type="primary">yaaA</name>
    <name evidence="2" type="ORF">ERS852491_01032</name>
</gene>
<dbReference type="RefSeq" id="WP_055151591.1">
    <property type="nucleotide sequence ID" value="NZ_CYZU01000007.1"/>
</dbReference>
<comment type="similarity">
    <text evidence="1">Belongs to the UPF0246 family.</text>
</comment>
<dbReference type="EMBL" id="CYZU01000007">
    <property type="protein sequence ID" value="CUO00497.1"/>
    <property type="molecule type" value="Genomic_DNA"/>
</dbReference>
<proteinExistence type="inferred from homology"/>
<dbReference type="Pfam" id="PF03883">
    <property type="entry name" value="H2O2_YaaD"/>
    <property type="match status" value="1"/>
</dbReference>
<dbReference type="InterPro" id="IPR005583">
    <property type="entry name" value="YaaA"/>
</dbReference>
<dbReference type="NCBIfam" id="NF002543">
    <property type="entry name" value="PRK02101.1-4"/>
    <property type="match status" value="1"/>
</dbReference>
<evidence type="ECO:0000256" key="1">
    <source>
        <dbReference type="HAMAP-Rule" id="MF_00652"/>
    </source>
</evidence>
<dbReference type="AlphaFoldDB" id="A0A174BIF9"/>
<dbReference type="PANTHER" id="PTHR30283">
    <property type="entry name" value="PEROXIDE STRESS RESPONSE PROTEIN YAAA"/>
    <property type="match status" value="1"/>
</dbReference>
<protein>
    <recommendedName>
        <fullName evidence="1">UPF0246 protein ERS852491_01032</fullName>
    </recommendedName>
</protein>
<name>A0A174BIF9_9FIRM</name>
<dbReference type="GO" id="GO:0033194">
    <property type="term" value="P:response to hydroperoxide"/>
    <property type="evidence" value="ECO:0007669"/>
    <property type="project" value="TreeGrafter"/>
</dbReference>
<evidence type="ECO:0000313" key="2">
    <source>
        <dbReference type="EMBL" id="CUO00497.1"/>
    </source>
</evidence>
<dbReference type="Proteomes" id="UP000095544">
    <property type="component" value="Unassembled WGS sequence"/>
</dbReference>
<accession>A0A174BIF9</accession>
<organism evidence="2 3">
    <name type="scientific">Faecalicatena contorta</name>
    <dbReference type="NCBI Taxonomy" id="39482"/>
    <lineage>
        <taxon>Bacteria</taxon>
        <taxon>Bacillati</taxon>
        <taxon>Bacillota</taxon>
        <taxon>Clostridia</taxon>
        <taxon>Lachnospirales</taxon>
        <taxon>Lachnospiraceae</taxon>
        <taxon>Faecalicatena</taxon>
    </lineage>
</organism>